<organism evidence="1 2">
    <name type="scientific">Ambrosiozyma monospora</name>
    <name type="common">Yeast</name>
    <name type="synonym">Endomycopsis monosporus</name>
    <dbReference type="NCBI Taxonomy" id="43982"/>
    <lineage>
        <taxon>Eukaryota</taxon>
        <taxon>Fungi</taxon>
        <taxon>Dikarya</taxon>
        <taxon>Ascomycota</taxon>
        <taxon>Saccharomycotina</taxon>
        <taxon>Pichiomycetes</taxon>
        <taxon>Pichiales</taxon>
        <taxon>Pichiaceae</taxon>
        <taxon>Ambrosiozyma</taxon>
    </lineage>
</organism>
<comment type="caution">
    <text evidence="1">The sequence shown here is derived from an EMBL/GenBank/DDBJ whole genome shotgun (WGS) entry which is preliminary data.</text>
</comment>
<evidence type="ECO:0000313" key="1">
    <source>
        <dbReference type="EMBL" id="GME85849.1"/>
    </source>
</evidence>
<proteinExistence type="predicted"/>
<protein>
    <submittedName>
        <fullName evidence="1">Unnamed protein product</fullName>
    </submittedName>
</protein>
<accession>A0A9W6WMV4</accession>
<gene>
    <name evidence="1" type="ORF">Amon01_001021900</name>
</gene>
<dbReference type="Proteomes" id="UP001165063">
    <property type="component" value="Unassembled WGS sequence"/>
</dbReference>
<dbReference type="EMBL" id="BSXU01018904">
    <property type="protein sequence ID" value="GME85849.1"/>
    <property type="molecule type" value="Genomic_DNA"/>
</dbReference>
<evidence type="ECO:0000313" key="2">
    <source>
        <dbReference type="Proteomes" id="UP001165063"/>
    </source>
</evidence>
<sequence length="85" mass="9422">MSHDELNNINQGPANGSKIAHVHSRTFQHRTQSEIVIDRVIFPNGKSSSSKSNVLNLEWSHIDSLKAMSSPFLGLTFQPDGIDVH</sequence>
<reference evidence="1" key="1">
    <citation type="submission" date="2023-04" db="EMBL/GenBank/DDBJ databases">
        <title>Ambrosiozyma monospora NBRC 1965.</title>
        <authorList>
            <person name="Ichikawa N."/>
            <person name="Sato H."/>
            <person name="Tonouchi N."/>
        </authorList>
    </citation>
    <scope>NUCLEOTIDE SEQUENCE</scope>
    <source>
        <strain evidence="1">NBRC 1965</strain>
    </source>
</reference>
<dbReference type="AlphaFoldDB" id="A0A9W6WMV4"/>
<name>A0A9W6WMV4_AMBMO</name>
<keyword evidence="2" id="KW-1185">Reference proteome</keyword>